<evidence type="ECO:0008006" key="3">
    <source>
        <dbReference type="Google" id="ProtNLM"/>
    </source>
</evidence>
<reference evidence="1 2" key="1">
    <citation type="submission" date="2024-07" db="EMBL/GenBank/DDBJ databases">
        <title>Section-level genome sequencing and comparative genomics of Aspergillus sections Usti and Cavernicolus.</title>
        <authorList>
            <consortium name="Lawrence Berkeley National Laboratory"/>
            <person name="Nybo J.L."/>
            <person name="Vesth T.C."/>
            <person name="Theobald S."/>
            <person name="Frisvad J.C."/>
            <person name="Larsen T.O."/>
            <person name="Kjaerboelling I."/>
            <person name="Rothschild-Mancinelli K."/>
            <person name="Lyhne E.K."/>
            <person name="Kogle M.E."/>
            <person name="Barry K."/>
            <person name="Clum A."/>
            <person name="Na H."/>
            <person name="Ledsgaard L."/>
            <person name="Lin J."/>
            <person name="Lipzen A."/>
            <person name="Kuo A."/>
            <person name="Riley R."/>
            <person name="Mondo S."/>
            <person name="Labutti K."/>
            <person name="Haridas S."/>
            <person name="Pangalinan J."/>
            <person name="Salamov A.A."/>
            <person name="Simmons B.A."/>
            <person name="Magnuson J.K."/>
            <person name="Chen J."/>
            <person name="Drula E."/>
            <person name="Henrissat B."/>
            <person name="Wiebenga A."/>
            <person name="Lubbers R.J."/>
            <person name="Gomes A.C."/>
            <person name="Makela M.R."/>
            <person name="Stajich J."/>
            <person name="Grigoriev I.V."/>
            <person name="Mortensen U.H."/>
            <person name="De Vries R.P."/>
            <person name="Baker S.E."/>
            <person name="Andersen M.R."/>
        </authorList>
    </citation>
    <scope>NUCLEOTIDE SEQUENCE [LARGE SCALE GENOMIC DNA]</scope>
    <source>
        <strain evidence="1 2">CBS 123904</strain>
    </source>
</reference>
<evidence type="ECO:0000313" key="1">
    <source>
        <dbReference type="EMBL" id="KAL2843890.1"/>
    </source>
</evidence>
<dbReference type="Proteomes" id="UP001610446">
    <property type="component" value="Unassembled WGS sequence"/>
</dbReference>
<accession>A0ABR4JV08</accession>
<sequence>MNRLPVELLRQICILLDDKKDLSSFSLIHPTCYEIAAPLLYGTIHLKFTDGGSLREAASELAADCRGRHFLKYARKLVLICLLKVDLVTERQKYLYSIKNWGPQFVHYRAPATRDTFLEHHLKDAANTCVPDLKIPTHHINSLPPEDEDWDPVTSLISRLHHLQELDFVLEENSFPSALLKAISQYHPDCLVNIWPCQGVEYSAPGISYTKYPSTAALGFDYETLNLQGLKTLGVEITMVYGRQADLASQPCIDEMLPFIFMPPNLRNLILQSAPYGSLRDRSANNIVNQIWAEFATTVNPMPACSLDSISLFGRLNIIPKLATIVDLSRLRSLEIQVLEDPAVLEQAAWVLPNLERLFLSVWQVVQDRDSGRDNDDLVAAIRAFRPLKYLSLCGFYSTSTLKRITEAHGRTLQGLILTPDAQDRFIGLVEIVEYKYPELTDSEIIQLGQDCPNLHELRLPIRRSAGGPQECNIYRALGQFPNLRTLIVDLHFNAEFQLGRPLELSHVRTSFINAATDEKLASDIWSLIASKQNTRGLQNLRIVPFGSESGHFQHIEKPLLTCFARSFLVTRYNLHTSGVPAIEEIGRIEWELWREEMAQICEFRVPDELERVLQWIWPNGPGEGGWCAGMPSFPLHMDGLTFT</sequence>
<evidence type="ECO:0000313" key="2">
    <source>
        <dbReference type="Proteomes" id="UP001610446"/>
    </source>
</evidence>
<protein>
    <recommendedName>
        <fullName evidence="3">F-box domain-containing protein</fullName>
    </recommendedName>
</protein>
<dbReference type="Gene3D" id="3.80.10.10">
    <property type="entry name" value="Ribonuclease Inhibitor"/>
    <property type="match status" value="1"/>
</dbReference>
<dbReference type="InterPro" id="IPR032675">
    <property type="entry name" value="LRR_dom_sf"/>
</dbReference>
<organism evidence="1 2">
    <name type="scientific">Aspergillus pseudoustus</name>
    <dbReference type="NCBI Taxonomy" id="1810923"/>
    <lineage>
        <taxon>Eukaryota</taxon>
        <taxon>Fungi</taxon>
        <taxon>Dikarya</taxon>
        <taxon>Ascomycota</taxon>
        <taxon>Pezizomycotina</taxon>
        <taxon>Eurotiomycetes</taxon>
        <taxon>Eurotiomycetidae</taxon>
        <taxon>Eurotiales</taxon>
        <taxon>Aspergillaceae</taxon>
        <taxon>Aspergillus</taxon>
        <taxon>Aspergillus subgen. Nidulantes</taxon>
    </lineage>
</organism>
<dbReference type="EMBL" id="JBFXLU010000086">
    <property type="protein sequence ID" value="KAL2843890.1"/>
    <property type="molecule type" value="Genomic_DNA"/>
</dbReference>
<name>A0ABR4JV08_9EURO</name>
<keyword evidence="2" id="KW-1185">Reference proteome</keyword>
<comment type="caution">
    <text evidence="1">The sequence shown here is derived from an EMBL/GenBank/DDBJ whole genome shotgun (WGS) entry which is preliminary data.</text>
</comment>
<dbReference type="SUPFAM" id="SSF52047">
    <property type="entry name" value="RNI-like"/>
    <property type="match status" value="1"/>
</dbReference>
<proteinExistence type="predicted"/>
<gene>
    <name evidence="1" type="ORF">BJY01DRAFT_248447</name>
</gene>